<proteinExistence type="predicted"/>
<comment type="caution">
    <text evidence="2">The sequence shown here is derived from an EMBL/GenBank/DDBJ whole genome shotgun (WGS) entry which is preliminary data.</text>
</comment>
<feature type="compositionally biased region" description="Basic and acidic residues" evidence="1">
    <location>
        <begin position="109"/>
        <end position="124"/>
    </location>
</feature>
<name>K1Z4M9_9BACT</name>
<evidence type="ECO:0000313" key="2">
    <source>
        <dbReference type="EMBL" id="EKD44191.1"/>
    </source>
</evidence>
<sequence>MIRIPIKTKIYIMPPSPEYNSFERPSFERKDVIEWFKEPLPELREVTPEQIKEREKHNTLANHLYQKHSITEALIRSGFEEGFNRHLDVIWRTGDMSFLKEGNEKHINIPHSPEWKEQPKEIPKSQEATIPRLEKQSKSPDTPEEKEKLTTYAELSDLAYVDFISVPDPQDLTRTIERISSVRLDPLSFPNFKMIAEGRIPEKPTENERIIIAYLDKHKSNDIINNQTEHGILRARNDREDGREISSDVADLLRIASLQGKGQNKETIQYASLDGKYQTTMIDINPNLPPTTPKLSDIPTNATTERTSRMVDAMEHLRTIKEKQASATLDTIRGKGFEILDYFPNETNKDKASSGFGAICLKDKAGNISFAIRWTELTDWGDIVADGR</sequence>
<evidence type="ECO:0000256" key="1">
    <source>
        <dbReference type="SAM" id="MobiDB-lite"/>
    </source>
</evidence>
<reference evidence="2" key="1">
    <citation type="journal article" date="2012" name="Science">
        <title>Fermentation, hydrogen, and sulfur metabolism in multiple uncultivated bacterial phyla.</title>
        <authorList>
            <person name="Wrighton K.C."/>
            <person name="Thomas B.C."/>
            <person name="Sharon I."/>
            <person name="Miller C.S."/>
            <person name="Castelle C.J."/>
            <person name="VerBerkmoes N.C."/>
            <person name="Wilkins M.J."/>
            <person name="Hettich R.L."/>
            <person name="Lipton M.S."/>
            <person name="Williams K.H."/>
            <person name="Long P.E."/>
            <person name="Banfield J.F."/>
        </authorList>
    </citation>
    <scope>NUCLEOTIDE SEQUENCE [LARGE SCALE GENOMIC DNA]</scope>
</reference>
<accession>K1Z4M9</accession>
<dbReference type="EMBL" id="AMFJ01028948">
    <property type="protein sequence ID" value="EKD44191.1"/>
    <property type="molecule type" value="Genomic_DNA"/>
</dbReference>
<feature type="region of interest" description="Disordered" evidence="1">
    <location>
        <begin position="109"/>
        <end position="148"/>
    </location>
</feature>
<organism evidence="2">
    <name type="scientific">uncultured bacterium</name>
    <name type="common">gcode 4</name>
    <dbReference type="NCBI Taxonomy" id="1234023"/>
    <lineage>
        <taxon>Bacteria</taxon>
        <taxon>environmental samples</taxon>
    </lineage>
</organism>
<feature type="compositionally biased region" description="Basic and acidic residues" evidence="1">
    <location>
        <begin position="132"/>
        <end position="148"/>
    </location>
</feature>
<protein>
    <submittedName>
        <fullName evidence="2">Uncharacterized protein</fullName>
    </submittedName>
</protein>
<feature type="non-terminal residue" evidence="2">
    <location>
        <position position="388"/>
    </location>
</feature>
<dbReference type="AlphaFoldDB" id="K1Z4M9"/>
<gene>
    <name evidence="2" type="ORF">ACD_71C00217G0001</name>
</gene>